<name>U2ERN3_9GAMM</name>
<evidence type="ECO:0000256" key="1">
    <source>
        <dbReference type="SAM" id="SignalP"/>
    </source>
</evidence>
<accession>U2ERN3</accession>
<dbReference type="PROSITE" id="PS51257">
    <property type="entry name" value="PROKAR_LIPOPROTEIN"/>
    <property type="match status" value="1"/>
</dbReference>
<dbReference type="AlphaFoldDB" id="U2ERN3"/>
<comment type="caution">
    <text evidence="2">The sequence shown here is derived from an EMBL/GenBank/DDBJ whole genome shotgun (WGS) entry which is preliminary data.</text>
</comment>
<dbReference type="Proteomes" id="UP000006242">
    <property type="component" value="Unassembled WGS sequence"/>
</dbReference>
<gene>
    <name evidence="2" type="ORF">SSPSH_000386</name>
</gene>
<protein>
    <submittedName>
        <fullName evidence="2">Membrane lipoprotein</fullName>
    </submittedName>
</protein>
<sequence>MHSNRYIQTVFAALLALACMVVNAQHAQAAEAPVQVKLSEDLLSRLEAAQADIEAHGGVEAFAEDGDQQTGSSTMPETIERVGASIDADPKKHALVDRHGFTGRSFIRAHLTLLQAKYGALMGEAGQKSDIARHNAKFYKAHEARIKQLMGQPDDRSQADIDKTEESAKQYVEMDPDVREDCHMIAAGMLPLIPLGAPGSAEVDNKQLRKVAASLTDTAGRLNHDSLRKHMNTMADVLRNDPGHAPLKSPRFKAAVEELKAWSDENC</sequence>
<reference evidence="2 3" key="1">
    <citation type="journal article" date="2011" name="J. Bacteriol.">
        <title>Genome sequence of Salinisphaera shabanensis, a gammaproteobacterium from the harsh, variable environment of the brine-seawater interface of the Shaban Deep in the Red Sea.</title>
        <authorList>
            <person name="Antunes A."/>
            <person name="Alam I."/>
            <person name="Bajic V.B."/>
            <person name="Stingl U."/>
        </authorList>
    </citation>
    <scope>NUCLEOTIDE SEQUENCE [LARGE SCALE GENOMIC DNA]</scope>
    <source>
        <strain evidence="2 3">E1L3A</strain>
    </source>
</reference>
<dbReference type="RefSeq" id="WP_006913046.1">
    <property type="nucleotide sequence ID" value="NZ_AFNV02000002.1"/>
</dbReference>
<reference evidence="2 3" key="2">
    <citation type="journal article" date="2013" name="PLoS ONE">
        <title>INDIGO - INtegrated Data Warehouse of MIcrobial GenOmes with Examples from the Red Sea Extremophiles.</title>
        <authorList>
            <person name="Alam I."/>
            <person name="Antunes A."/>
            <person name="Kamau A.A."/>
            <person name="Ba Alawi W."/>
            <person name="Kalkatawi M."/>
            <person name="Stingl U."/>
            <person name="Bajic V.B."/>
        </authorList>
    </citation>
    <scope>NUCLEOTIDE SEQUENCE [LARGE SCALE GENOMIC DNA]</scope>
    <source>
        <strain evidence="2 3">E1L3A</strain>
    </source>
</reference>
<evidence type="ECO:0000313" key="2">
    <source>
        <dbReference type="EMBL" id="ERJ20662.1"/>
    </source>
</evidence>
<keyword evidence="3" id="KW-1185">Reference proteome</keyword>
<feature type="signal peptide" evidence="1">
    <location>
        <begin position="1"/>
        <end position="29"/>
    </location>
</feature>
<keyword evidence="2" id="KW-0449">Lipoprotein</keyword>
<keyword evidence="1" id="KW-0732">Signal</keyword>
<feature type="chain" id="PRO_5004627041" evidence="1">
    <location>
        <begin position="30"/>
        <end position="267"/>
    </location>
</feature>
<proteinExistence type="predicted"/>
<evidence type="ECO:0000313" key="3">
    <source>
        <dbReference type="Proteomes" id="UP000006242"/>
    </source>
</evidence>
<dbReference type="STRING" id="1033802.SSPSH_000386"/>
<organism evidence="2 3">
    <name type="scientific">Salinisphaera shabanensis E1L3A</name>
    <dbReference type="NCBI Taxonomy" id="1033802"/>
    <lineage>
        <taxon>Bacteria</taxon>
        <taxon>Pseudomonadati</taxon>
        <taxon>Pseudomonadota</taxon>
        <taxon>Gammaproteobacteria</taxon>
        <taxon>Salinisphaerales</taxon>
        <taxon>Salinisphaeraceae</taxon>
        <taxon>Salinisphaera</taxon>
    </lineage>
</organism>
<dbReference type="EMBL" id="AFNV02000002">
    <property type="protein sequence ID" value="ERJ20662.1"/>
    <property type="molecule type" value="Genomic_DNA"/>
</dbReference>